<dbReference type="RefSeq" id="XP_018274323.1">
    <property type="nucleotide sequence ID" value="XM_018415482.1"/>
</dbReference>
<reference evidence="3 4" key="1">
    <citation type="journal article" date="2015" name="Front. Microbiol.">
        <title>Genome sequence of the plant growth promoting endophytic yeast Rhodotorula graminis WP1.</title>
        <authorList>
            <person name="Firrincieli A."/>
            <person name="Otillar R."/>
            <person name="Salamov A."/>
            <person name="Schmutz J."/>
            <person name="Khan Z."/>
            <person name="Redman R.S."/>
            <person name="Fleck N.D."/>
            <person name="Lindquist E."/>
            <person name="Grigoriev I.V."/>
            <person name="Doty S.L."/>
        </authorList>
    </citation>
    <scope>NUCLEOTIDE SEQUENCE [LARGE SCALE GENOMIC DNA]</scope>
    <source>
        <strain evidence="3 4">WP1</strain>
    </source>
</reference>
<dbReference type="Proteomes" id="UP000053890">
    <property type="component" value="Unassembled WGS sequence"/>
</dbReference>
<dbReference type="Pfam" id="PF25534">
    <property type="entry name" value="DUF7918"/>
    <property type="match status" value="1"/>
</dbReference>
<feature type="domain" description="DUF7918" evidence="2">
    <location>
        <begin position="25"/>
        <end position="220"/>
    </location>
</feature>
<dbReference type="EMBL" id="KQ474073">
    <property type="protein sequence ID" value="KPV78274.1"/>
    <property type="molecule type" value="Genomic_DNA"/>
</dbReference>
<evidence type="ECO:0000313" key="3">
    <source>
        <dbReference type="EMBL" id="KPV78274.1"/>
    </source>
</evidence>
<feature type="compositionally biased region" description="Basic and acidic residues" evidence="1">
    <location>
        <begin position="155"/>
        <end position="169"/>
    </location>
</feature>
<feature type="compositionally biased region" description="Polar residues" evidence="1">
    <location>
        <begin position="296"/>
        <end position="307"/>
    </location>
</feature>
<accession>A0A194SCE3</accession>
<protein>
    <recommendedName>
        <fullName evidence="2">DUF7918 domain-containing protein</fullName>
    </recommendedName>
</protein>
<dbReference type="PANTHER" id="PTHR36223:SF1">
    <property type="entry name" value="TRANSCRIPTION ELONGATION FACTOR EAF N-TERMINAL DOMAIN-CONTAINING PROTEIN"/>
    <property type="match status" value="1"/>
</dbReference>
<organism evidence="3 4">
    <name type="scientific">Rhodotorula graminis (strain WP1)</name>
    <dbReference type="NCBI Taxonomy" id="578459"/>
    <lineage>
        <taxon>Eukaryota</taxon>
        <taxon>Fungi</taxon>
        <taxon>Dikarya</taxon>
        <taxon>Basidiomycota</taxon>
        <taxon>Pucciniomycotina</taxon>
        <taxon>Microbotryomycetes</taxon>
        <taxon>Sporidiobolales</taxon>
        <taxon>Sporidiobolaceae</taxon>
        <taxon>Rhodotorula</taxon>
    </lineage>
</organism>
<feature type="compositionally biased region" description="Basic and acidic residues" evidence="1">
    <location>
        <begin position="309"/>
        <end position="320"/>
    </location>
</feature>
<proteinExistence type="predicted"/>
<dbReference type="GeneID" id="28975930"/>
<evidence type="ECO:0000313" key="4">
    <source>
        <dbReference type="Proteomes" id="UP000053890"/>
    </source>
</evidence>
<dbReference type="InterPro" id="IPR057678">
    <property type="entry name" value="DUF7918"/>
</dbReference>
<feature type="compositionally biased region" description="Low complexity" evidence="1">
    <location>
        <begin position="241"/>
        <end position="260"/>
    </location>
</feature>
<dbReference type="OrthoDB" id="2538451at2759"/>
<keyword evidence="4" id="KW-1185">Reference proteome</keyword>
<evidence type="ECO:0000259" key="2">
    <source>
        <dbReference type="Pfam" id="PF25534"/>
    </source>
</evidence>
<sequence length="350" mass="38470">MAPVAVPGAPPLTKLVDPNGYFEGQISIDGKPVEIYKVEHSERKTTCFIEAVEGKEYTVKFRRFVLPSAVRASVYVDGLFARCHTLQLGDKSTWICDGVRVSPEHVRPFMFPQIALTDDPDAATATENVIKALGAVSIDFHRITMNGKMCPRRGSGGERKQPVVDERSKKASMSHSTAPQLKPRARLYEEYKWIDRPASPYYTLEFKYRSRDLLEIDKIVEPEPASPSLARRSPPLQPAVASTSNANAAAAASTSSSSASGKKRRQSTSESSSTSRDQELQEMRAKIARLEEENSQYRTGAGASTSGAVKRENGGDEDVKPAFVKGEPIGKTKMENGRMVIDLLDDDDDD</sequence>
<dbReference type="STRING" id="578459.A0A194SCE3"/>
<feature type="region of interest" description="Disordered" evidence="1">
    <location>
        <begin position="225"/>
        <end position="329"/>
    </location>
</feature>
<name>A0A194SCE3_RHOGW</name>
<feature type="compositionally biased region" description="Basic and acidic residues" evidence="1">
    <location>
        <begin position="276"/>
        <end position="292"/>
    </location>
</feature>
<dbReference type="AlphaFoldDB" id="A0A194SCE3"/>
<dbReference type="PANTHER" id="PTHR36223">
    <property type="entry name" value="BETA-LACTAMASE-TYPE TRANSPEPTIDASE FOLD DOMAIN CONTAINING PROTEIN"/>
    <property type="match status" value="1"/>
</dbReference>
<gene>
    <name evidence="3" type="ORF">RHOBADRAFT_50761</name>
</gene>
<feature type="region of interest" description="Disordered" evidence="1">
    <location>
        <begin position="149"/>
        <end position="181"/>
    </location>
</feature>
<evidence type="ECO:0000256" key="1">
    <source>
        <dbReference type="SAM" id="MobiDB-lite"/>
    </source>
</evidence>